<sequence>MLISADKVEQGRALVSAAQAARQARQAEEAARLAEIRDAGAIPEECGPDIAPAPARGGFVLERVRHLEGATIDDLVETSRGYVRKSPVRCADAFDLMIAAALRGKRDMPLSPGQIAMGRRYAALVEISATDGTKLSCLDSSGGGGDSMDWMDRHLDIGRELDLLRGRIGHGVAMAVRRVRPTARGAEQRGPIMDRVLVDMVCLKGCTLDQVLMSHGWSAKGDHRKAVSHALGETLDRMIGYRMQKTS</sequence>
<proteinExistence type="predicted"/>
<dbReference type="EMBL" id="WMIG01000016">
    <property type="protein sequence ID" value="MTH61431.1"/>
    <property type="molecule type" value="Genomic_DNA"/>
</dbReference>
<name>A0A844HV54_9RHOB</name>
<dbReference type="AlphaFoldDB" id="A0A844HV54"/>
<gene>
    <name evidence="1" type="ORF">GL300_19645</name>
</gene>
<dbReference type="OrthoDB" id="7667008at2"/>
<organism evidence="1 2">
    <name type="scientific">Paracoccus litorisediminis</name>
    <dbReference type="NCBI Taxonomy" id="2006130"/>
    <lineage>
        <taxon>Bacteria</taxon>
        <taxon>Pseudomonadati</taxon>
        <taxon>Pseudomonadota</taxon>
        <taxon>Alphaproteobacteria</taxon>
        <taxon>Rhodobacterales</taxon>
        <taxon>Paracoccaceae</taxon>
        <taxon>Paracoccus</taxon>
    </lineage>
</organism>
<evidence type="ECO:0000313" key="2">
    <source>
        <dbReference type="Proteomes" id="UP000449846"/>
    </source>
</evidence>
<keyword evidence="2" id="KW-1185">Reference proteome</keyword>
<accession>A0A844HV54</accession>
<comment type="caution">
    <text evidence="1">The sequence shown here is derived from an EMBL/GenBank/DDBJ whole genome shotgun (WGS) entry which is preliminary data.</text>
</comment>
<reference evidence="1 2" key="1">
    <citation type="submission" date="2019-11" db="EMBL/GenBank/DDBJ databases">
        <authorList>
            <person name="Dong K."/>
        </authorList>
    </citation>
    <scope>NUCLEOTIDE SEQUENCE [LARGE SCALE GENOMIC DNA]</scope>
    <source>
        <strain evidence="1 2">NBRC 112902</strain>
    </source>
</reference>
<evidence type="ECO:0000313" key="1">
    <source>
        <dbReference type="EMBL" id="MTH61431.1"/>
    </source>
</evidence>
<dbReference type="Proteomes" id="UP000449846">
    <property type="component" value="Unassembled WGS sequence"/>
</dbReference>
<protein>
    <submittedName>
        <fullName evidence="1">Uncharacterized protein</fullName>
    </submittedName>
</protein>